<comment type="caution">
    <text evidence="1">The sequence shown here is derived from an EMBL/GenBank/DDBJ whole genome shotgun (WGS) entry which is preliminary data.</text>
</comment>
<organism evidence="1 2">
    <name type="scientific">Henosepilachna vigintioctopunctata</name>
    <dbReference type="NCBI Taxonomy" id="420089"/>
    <lineage>
        <taxon>Eukaryota</taxon>
        <taxon>Metazoa</taxon>
        <taxon>Ecdysozoa</taxon>
        <taxon>Arthropoda</taxon>
        <taxon>Hexapoda</taxon>
        <taxon>Insecta</taxon>
        <taxon>Pterygota</taxon>
        <taxon>Neoptera</taxon>
        <taxon>Endopterygota</taxon>
        <taxon>Coleoptera</taxon>
        <taxon>Polyphaga</taxon>
        <taxon>Cucujiformia</taxon>
        <taxon>Coccinelloidea</taxon>
        <taxon>Coccinellidae</taxon>
        <taxon>Epilachninae</taxon>
        <taxon>Epilachnini</taxon>
        <taxon>Henosepilachna</taxon>
    </lineage>
</organism>
<dbReference type="AlphaFoldDB" id="A0AAW1U441"/>
<name>A0AAW1U441_9CUCU</name>
<sequence>MRSYGYTASCATISTKSAKSSKLYFMLALVNTGEFGRYVSVHDSDKKTAKGIHDLLEFNSVWLSCGSDVKAKNKWSMASLLLESGAPIRECFLIQLFQVVIVLMTHGLFPTYNNRIVTNPDPNILFFLLDHPVLAGIMGFDFNNCYQKLFKAAIKGKFLSRAKSQETTLISLITRDQWPRILLREIQAPTSTLKTKDSKIKSIRESLKDLAWENAISIIPCLRETVSETVKEVPFDTHTELHSYISRVRSETRSFNLTCAPERGISQETTLISLIRRDQWPRILLIEIQAPASTLETRDSKIKSIR</sequence>
<evidence type="ECO:0000313" key="1">
    <source>
        <dbReference type="EMBL" id="KAK9875715.1"/>
    </source>
</evidence>
<dbReference type="Proteomes" id="UP001431783">
    <property type="component" value="Unassembled WGS sequence"/>
</dbReference>
<proteinExistence type="predicted"/>
<dbReference type="EMBL" id="JARQZJ010000034">
    <property type="protein sequence ID" value="KAK9875715.1"/>
    <property type="molecule type" value="Genomic_DNA"/>
</dbReference>
<protein>
    <submittedName>
        <fullName evidence="1">Uncharacterized protein</fullName>
    </submittedName>
</protein>
<accession>A0AAW1U441</accession>
<reference evidence="1 2" key="1">
    <citation type="submission" date="2023-03" db="EMBL/GenBank/DDBJ databases">
        <title>Genome insight into feeding habits of ladybird beetles.</title>
        <authorList>
            <person name="Li H.-S."/>
            <person name="Huang Y.-H."/>
            <person name="Pang H."/>
        </authorList>
    </citation>
    <scope>NUCLEOTIDE SEQUENCE [LARGE SCALE GENOMIC DNA]</scope>
    <source>
        <strain evidence="1">SYSU_2023b</strain>
        <tissue evidence="1">Whole body</tissue>
    </source>
</reference>
<keyword evidence="2" id="KW-1185">Reference proteome</keyword>
<gene>
    <name evidence="1" type="ORF">WA026_009512</name>
</gene>
<evidence type="ECO:0000313" key="2">
    <source>
        <dbReference type="Proteomes" id="UP001431783"/>
    </source>
</evidence>